<dbReference type="GO" id="GO:0043041">
    <property type="term" value="P:amino acid activation for nonribosomal peptide biosynthetic process"/>
    <property type="evidence" value="ECO:0007669"/>
    <property type="project" value="TreeGrafter"/>
</dbReference>
<dbReference type="GO" id="GO:0005737">
    <property type="term" value="C:cytoplasm"/>
    <property type="evidence" value="ECO:0007669"/>
    <property type="project" value="TreeGrafter"/>
</dbReference>
<keyword evidence="5" id="KW-1185">Reference proteome</keyword>
<dbReference type="Gene3D" id="1.10.1200.10">
    <property type="entry name" value="ACP-like"/>
    <property type="match status" value="1"/>
</dbReference>
<dbReference type="InterPro" id="IPR009081">
    <property type="entry name" value="PP-bd_ACP"/>
</dbReference>
<evidence type="ECO:0000313" key="4">
    <source>
        <dbReference type="EMBL" id="NGN63400.1"/>
    </source>
</evidence>
<dbReference type="PANTHER" id="PTHR45527:SF1">
    <property type="entry name" value="FATTY ACID SYNTHASE"/>
    <property type="match status" value="1"/>
</dbReference>
<dbReference type="InterPro" id="IPR006162">
    <property type="entry name" value="Ppantetheine_attach_site"/>
</dbReference>
<dbReference type="EMBL" id="JAAKZV010000014">
    <property type="protein sequence ID" value="NGN63400.1"/>
    <property type="molecule type" value="Genomic_DNA"/>
</dbReference>
<comment type="caution">
    <text evidence="4">The sequence shown here is derived from an EMBL/GenBank/DDBJ whole genome shotgun (WGS) entry which is preliminary data.</text>
</comment>
<protein>
    <submittedName>
        <fullName evidence="4">Acyl carrier protein</fullName>
    </submittedName>
</protein>
<evidence type="ECO:0000313" key="5">
    <source>
        <dbReference type="Proteomes" id="UP000481583"/>
    </source>
</evidence>
<dbReference type="Pfam" id="PF00550">
    <property type="entry name" value="PP-binding"/>
    <property type="match status" value="1"/>
</dbReference>
<gene>
    <name evidence="4" type="ORF">G5C51_05710</name>
</gene>
<dbReference type="PANTHER" id="PTHR45527">
    <property type="entry name" value="NONRIBOSOMAL PEPTIDE SYNTHETASE"/>
    <property type="match status" value="1"/>
</dbReference>
<dbReference type="PROSITE" id="PS50075">
    <property type="entry name" value="CARRIER"/>
    <property type="match status" value="1"/>
</dbReference>
<accession>A0A6G4TV46</accession>
<feature type="domain" description="Carrier" evidence="3">
    <location>
        <begin position="1"/>
        <end position="76"/>
    </location>
</feature>
<sequence>MNATDSERRLLTLWARVLGVPEDRIRRTDNFFEIGGKSMDAARLVVALEHRLALHEVACNAVLSSMAALLDERSKP</sequence>
<dbReference type="Proteomes" id="UP000481583">
    <property type="component" value="Unassembled WGS sequence"/>
</dbReference>
<dbReference type="AlphaFoldDB" id="A0A6G4TV46"/>
<dbReference type="PROSITE" id="PS00012">
    <property type="entry name" value="PHOSPHOPANTETHEINE"/>
    <property type="match status" value="1"/>
</dbReference>
<dbReference type="GO" id="GO:0031177">
    <property type="term" value="F:phosphopantetheine binding"/>
    <property type="evidence" value="ECO:0007669"/>
    <property type="project" value="TreeGrafter"/>
</dbReference>
<name>A0A6G4TV46_9ACTN</name>
<dbReference type="SUPFAM" id="SSF47336">
    <property type="entry name" value="ACP-like"/>
    <property type="match status" value="1"/>
</dbReference>
<evidence type="ECO:0000256" key="2">
    <source>
        <dbReference type="ARBA" id="ARBA00022553"/>
    </source>
</evidence>
<reference evidence="4 5" key="1">
    <citation type="submission" date="2020-02" db="EMBL/GenBank/DDBJ databases">
        <title>Whole-genome analyses of novel actinobacteria.</title>
        <authorList>
            <person name="Sahin N."/>
        </authorList>
    </citation>
    <scope>NUCLEOTIDE SEQUENCE [LARGE SCALE GENOMIC DNA]</scope>
    <source>
        <strain evidence="4 5">A7024</strain>
    </source>
</reference>
<proteinExistence type="predicted"/>
<dbReference type="GO" id="GO:0044550">
    <property type="term" value="P:secondary metabolite biosynthetic process"/>
    <property type="evidence" value="ECO:0007669"/>
    <property type="project" value="TreeGrafter"/>
</dbReference>
<keyword evidence="2" id="KW-0597">Phosphoprotein</keyword>
<dbReference type="InterPro" id="IPR036736">
    <property type="entry name" value="ACP-like_sf"/>
</dbReference>
<evidence type="ECO:0000259" key="3">
    <source>
        <dbReference type="PROSITE" id="PS50075"/>
    </source>
</evidence>
<keyword evidence="1" id="KW-0596">Phosphopantetheine</keyword>
<organism evidence="4 5">
    <name type="scientific">Streptomyces coryli</name>
    <dbReference type="NCBI Taxonomy" id="1128680"/>
    <lineage>
        <taxon>Bacteria</taxon>
        <taxon>Bacillati</taxon>
        <taxon>Actinomycetota</taxon>
        <taxon>Actinomycetes</taxon>
        <taxon>Kitasatosporales</taxon>
        <taxon>Streptomycetaceae</taxon>
        <taxon>Streptomyces</taxon>
    </lineage>
</organism>
<evidence type="ECO:0000256" key="1">
    <source>
        <dbReference type="ARBA" id="ARBA00022450"/>
    </source>
</evidence>
<dbReference type="RefSeq" id="WP_165232716.1">
    <property type="nucleotide sequence ID" value="NZ_JAAKZV010000014.1"/>
</dbReference>